<evidence type="ECO:0008006" key="4">
    <source>
        <dbReference type="Google" id="ProtNLM"/>
    </source>
</evidence>
<dbReference type="EMBL" id="BQFW01000001">
    <property type="protein sequence ID" value="GJJ68118.1"/>
    <property type="molecule type" value="Genomic_DNA"/>
</dbReference>
<organism evidence="2 3">
    <name type="scientific">Entomortierella parvispora</name>
    <dbReference type="NCBI Taxonomy" id="205924"/>
    <lineage>
        <taxon>Eukaryota</taxon>
        <taxon>Fungi</taxon>
        <taxon>Fungi incertae sedis</taxon>
        <taxon>Mucoromycota</taxon>
        <taxon>Mortierellomycotina</taxon>
        <taxon>Mortierellomycetes</taxon>
        <taxon>Mortierellales</taxon>
        <taxon>Mortierellaceae</taxon>
        <taxon>Entomortierella</taxon>
    </lineage>
</organism>
<comment type="caution">
    <text evidence="2">The sequence shown here is derived from an EMBL/GenBank/DDBJ whole genome shotgun (WGS) entry which is preliminary data.</text>
</comment>
<evidence type="ECO:0000313" key="2">
    <source>
        <dbReference type="EMBL" id="GJJ68118.1"/>
    </source>
</evidence>
<feature type="region of interest" description="Disordered" evidence="1">
    <location>
        <begin position="216"/>
        <end position="256"/>
    </location>
</feature>
<reference evidence="2" key="2">
    <citation type="journal article" date="2022" name="Microbiol. Resour. Announc.">
        <title>Whole-Genome Sequence of Entomortierella parvispora E1425, a Mucoromycotan Fungus Associated with Burkholderiaceae-Related Endosymbiotic Bacteria.</title>
        <authorList>
            <person name="Herlambang A."/>
            <person name="Guo Y."/>
            <person name="Takashima Y."/>
            <person name="Narisawa K."/>
            <person name="Ohta H."/>
            <person name="Nishizawa T."/>
        </authorList>
    </citation>
    <scope>NUCLEOTIDE SEQUENCE</scope>
    <source>
        <strain evidence="2">E1425</strain>
    </source>
</reference>
<dbReference type="AlphaFoldDB" id="A0A9P3H101"/>
<gene>
    <name evidence="2" type="ORF">EMPS_00464</name>
</gene>
<accession>A0A9P3H101</accession>
<feature type="compositionally biased region" description="Basic and acidic residues" evidence="1">
    <location>
        <begin position="247"/>
        <end position="256"/>
    </location>
</feature>
<feature type="compositionally biased region" description="Polar residues" evidence="1">
    <location>
        <begin position="218"/>
        <end position="233"/>
    </location>
</feature>
<sequence>MMIIYLFFTVILMLNVLIALINVAFNTSDTTWHLVFLENRLWYIESAENMSYHIPGLREKYDIFPKEICYCLTEARVLEYKARWDMKDDPLRNEEKSDEEDGADRVDKNDLVDLKTRTVEETFGYDGFKSTDFDPWRSKVQEPQREEEAGMQETVTTTMSEPVGAEVQAHEEVHEMTEEEWQQYEQSQALLLAPPPPDDSARMDRMERQLERIERLLSSHQGQKTRPISSSRAFQKVRRKFVPKNLSKGDRTPAVL</sequence>
<proteinExistence type="predicted"/>
<dbReference type="OrthoDB" id="2377581at2759"/>
<reference evidence="2" key="1">
    <citation type="submission" date="2021-11" db="EMBL/GenBank/DDBJ databases">
        <authorList>
            <person name="Herlambang A."/>
            <person name="Guo Y."/>
            <person name="Takashima Y."/>
            <person name="Nishizawa T."/>
        </authorList>
    </citation>
    <scope>NUCLEOTIDE SEQUENCE</scope>
    <source>
        <strain evidence="2">E1425</strain>
    </source>
</reference>
<evidence type="ECO:0000256" key="1">
    <source>
        <dbReference type="SAM" id="MobiDB-lite"/>
    </source>
</evidence>
<dbReference type="Proteomes" id="UP000827284">
    <property type="component" value="Unassembled WGS sequence"/>
</dbReference>
<keyword evidence="3" id="KW-1185">Reference proteome</keyword>
<name>A0A9P3H101_9FUNG</name>
<protein>
    <recommendedName>
        <fullName evidence="4">Ion transport domain-containing protein</fullName>
    </recommendedName>
</protein>
<evidence type="ECO:0000313" key="3">
    <source>
        <dbReference type="Proteomes" id="UP000827284"/>
    </source>
</evidence>